<comment type="caution">
    <text evidence="2">The sequence shown here is derived from an EMBL/GenBank/DDBJ whole genome shotgun (WGS) entry which is preliminary data.</text>
</comment>
<dbReference type="EMBL" id="JACOII010000040">
    <property type="protein sequence ID" value="MBI6549406.1"/>
    <property type="molecule type" value="Genomic_DNA"/>
</dbReference>
<dbReference type="RefSeq" id="WP_198690180.1">
    <property type="nucleotide sequence ID" value="NZ_CAWPUD010000039.1"/>
</dbReference>
<evidence type="ECO:0000313" key="2">
    <source>
        <dbReference type="EMBL" id="MBI6549406.1"/>
    </source>
</evidence>
<accession>A0ABS0U695</accession>
<evidence type="ECO:0000256" key="1">
    <source>
        <dbReference type="SAM" id="Phobius"/>
    </source>
</evidence>
<sequence length="264" mass="30246">MLKRNHSFNSYMPTTSSNTLSRRRSFSAFPPEEIVSTEVAYKNPGLINGYIPIVKEVNKKQAIQGVEQILHSFQSEGWFCRTLKRVRYGETADQGKKRQEEIDAQKLWKIRYRAARNIALGIEKILEESSRIRNNPEGYAYFVCYIGSMPIGILLLTCFFYDKNDIFQENEPLYPEVSLLVTHPGIRNCSTLLVEQAVNKSYEIGSLGNLRLSVKNGSEILSNAVYARMGFIKLIDDDMMLKPAESNLWLFSPSYGGYRYKGYC</sequence>
<evidence type="ECO:0008006" key="4">
    <source>
        <dbReference type="Google" id="ProtNLM"/>
    </source>
</evidence>
<protein>
    <recommendedName>
        <fullName evidence="4">N-acetyltransferase</fullName>
    </recommendedName>
</protein>
<keyword evidence="3" id="KW-1185">Reference proteome</keyword>
<keyword evidence="1" id="KW-1133">Transmembrane helix</keyword>
<reference evidence="2 3" key="1">
    <citation type="submission" date="2020-08" db="EMBL/GenBank/DDBJ databases">
        <title>Description of Xenorhabdus lircayensis sp. nov., the symbiotic bacterium associated with the entomopathogenic nematode Steirnernema unicornum.</title>
        <authorList>
            <person name="Castaneda-Alvarez C."/>
            <person name="Prodan S."/>
            <person name="Zamorano A."/>
            <person name="San-Blas E."/>
            <person name="Aballay E."/>
        </authorList>
    </citation>
    <scope>NUCLEOTIDE SEQUENCE [LARGE SCALE GENOMIC DNA]</scope>
    <source>
        <strain evidence="2 3">VLS</strain>
    </source>
</reference>
<keyword evidence="1" id="KW-0472">Membrane</keyword>
<dbReference type="Proteomes" id="UP000696184">
    <property type="component" value="Unassembled WGS sequence"/>
</dbReference>
<organism evidence="2 3">
    <name type="scientific">Xenorhabdus lircayensis</name>
    <dbReference type="NCBI Taxonomy" id="2763499"/>
    <lineage>
        <taxon>Bacteria</taxon>
        <taxon>Pseudomonadati</taxon>
        <taxon>Pseudomonadota</taxon>
        <taxon>Gammaproteobacteria</taxon>
        <taxon>Enterobacterales</taxon>
        <taxon>Morganellaceae</taxon>
        <taxon>Xenorhabdus</taxon>
    </lineage>
</organism>
<keyword evidence="1" id="KW-0812">Transmembrane</keyword>
<feature type="transmembrane region" description="Helical" evidence="1">
    <location>
        <begin position="139"/>
        <end position="161"/>
    </location>
</feature>
<gene>
    <name evidence="2" type="ORF">H8A87_11910</name>
</gene>
<evidence type="ECO:0000313" key="3">
    <source>
        <dbReference type="Proteomes" id="UP000696184"/>
    </source>
</evidence>
<name>A0ABS0U695_9GAMM</name>
<proteinExistence type="predicted"/>